<evidence type="ECO:0000313" key="4">
    <source>
        <dbReference type="Proteomes" id="UP001201163"/>
    </source>
</evidence>
<sequence>MDPEPTSNASQIVGSNTENLFAVIDRENVHGLNLTVPEDAKETIKPWDERESTEKSADSNVDDQLIIHVPFAQNVRIKSVLLKLGRGDLTPRRMRVYANRANIVDFSDVDDIQPSLDISLLEGETGVTEYPLRAATFASINSLSLFFSDSVGEESTRIYYIGFKGETRTIRKEGTNKLEIPAATAADAPLVDRLREKGAAQQPTAK</sequence>
<proteinExistence type="inferred from homology"/>
<organism evidence="3 4">
    <name type="scientific">Lactarius akahatsu</name>
    <dbReference type="NCBI Taxonomy" id="416441"/>
    <lineage>
        <taxon>Eukaryota</taxon>
        <taxon>Fungi</taxon>
        <taxon>Dikarya</taxon>
        <taxon>Basidiomycota</taxon>
        <taxon>Agaricomycotina</taxon>
        <taxon>Agaricomycetes</taxon>
        <taxon>Russulales</taxon>
        <taxon>Russulaceae</taxon>
        <taxon>Lactarius</taxon>
    </lineage>
</organism>
<protein>
    <submittedName>
        <fullName evidence="3">Galactose-binding domain-like protein</fullName>
    </submittedName>
</protein>
<comment type="caution">
    <text evidence="3">The sequence shown here is derived from an EMBL/GenBank/DDBJ whole genome shotgun (WGS) entry which is preliminary data.</text>
</comment>
<dbReference type="PROSITE" id="PS51532">
    <property type="entry name" value="PITH"/>
    <property type="match status" value="1"/>
</dbReference>
<dbReference type="PANTHER" id="PTHR12175">
    <property type="entry name" value="AD039 HT014 THIOREDOXIN FAMILY TRP26"/>
    <property type="match status" value="1"/>
</dbReference>
<evidence type="ECO:0000259" key="2">
    <source>
        <dbReference type="PROSITE" id="PS51532"/>
    </source>
</evidence>
<dbReference type="EMBL" id="JAKELL010000045">
    <property type="protein sequence ID" value="KAH8987831.1"/>
    <property type="molecule type" value="Genomic_DNA"/>
</dbReference>
<evidence type="ECO:0000313" key="3">
    <source>
        <dbReference type="EMBL" id="KAH8987831.1"/>
    </source>
</evidence>
<accession>A0AAD4LDI8</accession>
<dbReference type="InterPro" id="IPR010400">
    <property type="entry name" value="PITH_dom"/>
</dbReference>
<dbReference type="SUPFAM" id="SSF49785">
    <property type="entry name" value="Galactose-binding domain-like"/>
    <property type="match status" value="1"/>
</dbReference>
<dbReference type="InterPro" id="IPR045099">
    <property type="entry name" value="PITH1-like"/>
</dbReference>
<feature type="domain" description="PITH" evidence="2">
    <location>
        <begin position="9"/>
        <end position="183"/>
    </location>
</feature>
<dbReference type="GO" id="GO:0005737">
    <property type="term" value="C:cytoplasm"/>
    <property type="evidence" value="ECO:0007669"/>
    <property type="project" value="UniProtKB-ARBA"/>
</dbReference>
<evidence type="ECO:0000256" key="1">
    <source>
        <dbReference type="ARBA" id="ARBA00025788"/>
    </source>
</evidence>
<gene>
    <name evidence="3" type="ORF">EDB92DRAFT_2014226</name>
</gene>
<dbReference type="Gene3D" id="2.60.120.470">
    <property type="entry name" value="PITH domain"/>
    <property type="match status" value="1"/>
</dbReference>
<keyword evidence="4" id="KW-1185">Reference proteome</keyword>
<dbReference type="Pfam" id="PF06201">
    <property type="entry name" value="PITH"/>
    <property type="match status" value="1"/>
</dbReference>
<dbReference type="GO" id="GO:0005634">
    <property type="term" value="C:nucleus"/>
    <property type="evidence" value="ECO:0007669"/>
    <property type="project" value="TreeGrafter"/>
</dbReference>
<dbReference type="InterPro" id="IPR008979">
    <property type="entry name" value="Galactose-bd-like_sf"/>
</dbReference>
<reference evidence="3" key="1">
    <citation type="submission" date="2022-01" db="EMBL/GenBank/DDBJ databases">
        <title>Comparative genomics reveals a dynamic genome evolution in the ectomycorrhizal milk-cap (Lactarius) mushrooms.</title>
        <authorList>
            <consortium name="DOE Joint Genome Institute"/>
            <person name="Lebreton A."/>
            <person name="Tang N."/>
            <person name="Kuo A."/>
            <person name="LaButti K."/>
            <person name="Drula E."/>
            <person name="Barry K."/>
            <person name="Clum A."/>
            <person name="Lipzen A."/>
            <person name="Mousain D."/>
            <person name="Ng V."/>
            <person name="Wang R."/>
            <person name="Wang X."/>
            <person name="Dai Y."/>
            <person name="Henrissat B."/>
            <person name="Grigoriev I.V."/>
            <person name="Guerin-Laguette A."/>
            <person name="Yu F."/>
            <person name="Martin F.M."/>
        </authorList>
    </citation>
    <scope>NUCLEOTIDE SEQUENCE</scope>
    <source>
        <strain evidence="3">QP</strain>
    </source>
</reference>
<dbReference type="PANTHER" id="PTHR12175:SF1">
    <property type="entry name" value="PITH DOMAIN-CONTAINING PROTEIN 1"/>
    <property type="match status" value="1"/>
</dbReference>
<comment type="similarity">
    <text evidence="1">Belongs to the PITHD1 family.</text>
</comment>
<dbReference type="InterPro" id="IPR037047">
    <property type="entry name" value="PITH_dom_sf"/>
</dbReference>
<dbReference type="Proteomes" id="UP001201163">
    <property type="component" value="Unassembled WGS sequence"/>
</dbReference>
<dbReference type="AlphaFoldDB" id="A0AAD4LDI8"/>
<name>A0AAD4LDI8_9AGAM</name>